<evidence type="ECO:0000256" key="1">
    <source>
        <dbReference type="SAM" id="MobiDB-lite"/>
    </source>
</evidence>
<name>A0A4P9Z052_9FUNG</name>
<feature type="compositionally biased region" description="Basic residues" evidence="1">
    <location>
        <begin position="120"/>
        <end position="136"/>
    </location>
</feature>
<accession>A0A4P9Z052</accession>
<feature type="compositionally biased region" description="Polar residues" evidence="1">
    <location>
        <begin position="21"/>
        <end position="31"/>
    </location>
</feature>
<feature type="compositionally biased region" description="Basic and acidic residues" evidence="1">
    <location>
        <begin position="1"/>
        <end position="16"/>
    </location>
</feature>
<organism evidence="2 3">
    <name type="scientific">Syncephalis pseudoplumigaleata</name>
    <dbReference type="NCBI Taxonomy" id="1712513"/>
    <lineage>
        <taxon>Eukaryota</taxon>
        <taxon>Fungi</taxon>
        <taxon>Fungi incertae sedis</taxon>
        <taxon>Zoopagomycota</taxon>
        <taxon>Zoopagomycotina</taxon>
        <taxon>Zoopagomycetes</taxon>
        <taxon>Zoopagales</taxon>
        <taxon>Piptocephalidaceae</taxon>
        <taxon>Syncephalis</taxon>
    </lineage>
</organism>
<dbReference type="EMBL" id="KZ989827">
    <property type="protein sequence ID" value="RKP25242.1"/>
    <property type="molecule type" value="Genomic_DNA"/>
</dbReference>
<evidence type="ECO:0000313" key="3">
    <source>
        <dbReference type="Proteomes" id="UP000278143"/>
    </source>
</evidence>
<evidence type="ECO:0000313" key="2">
    <source>
        <dbReference type="EMBL" id="RKP25242.1"/>
    </source>
</evidence>
<protein>
    <submittedName>
        <fullName evidence="2">Uncharacterized protein</fullName>
    </submittedName>
</protein>
<keyword evidence="3" id="KW-1185">Reference proteome</keyword>
<dbReference type="Proteomes" id="UP000278143">
    <property type="component" value="Unassembled WGS sequence"/>
</dbReference>
<feature type="compositionally biased region" description="Basic residues" evidence="1">
    <location>
        <begin position="89"/>
        <end position="101"/>
    </location>
</feature>
<proteinExistence type="predicted"/>
<feature type="compositionally biased region" description="Basic and acidic residues" evidence="1">
    <location>
        <begin position="66"/>
        <end position="88"/>
    </location>
</feature>
<feature type="compositionally biased region" description="Basic residues" evidence="1">
    <location>
        <begin position="50"/>
        <end position="65"/>
    </location>
</feature>
<gene>
    <name evidence="2" type="ORF">SYNPS1DRAFT_29018</name>
</gene>
<feature type="region of interest" description="Disordered" evidence="1">
    <location>
        <begin position="1"/>
        <end position="151"/>
    </location>
</feature>
<dbReference type="AlphaFoldDB" id="A0A4P9Z052"/>
<sequence>MDIDYGHDGWDSRNEDDYGSNDVSATVLRQYSPSPSPPRPLSRSPSPSRDHHHRRRRSPTSHHPHHNDYNDDDRALDRSRGYDAYDRRSRSRSPRSTHGRMLHAVCLWVACPSRRDRPSYRSRSRSPSRGHYHRRGGNGNGRRGRSPDNKA</sequence>
<reference evidence="3" key="1">
    <citation type="journal article" date="2018" name="Nat. Microbiol.">
        <title>Leveraging single-cell genomics to expand the fungal tree of life.</title>
        <authorList>
            <person name="Ahrendt S.R."/>
            <person name="Quandt C.A."/>
            <person name="Ciobanu D."/>
            <person name="Clum A."/>
            <person name="Salamov A."/>
            <person name="Andreopoulos B."/>
            <person name="Cheng J.F."/>
            <person name="Woyke T."/>
            <person name="Pelin A."/>
            <person name="Henrissat B."/>
            <person name="Reynolds N.K."/>
            <person name="Benny G.L."/>
            <person name="Smith M.E."/>
            <person name="James T.Y."/>
            <person name="Grigoriev I.V."/>
        </authorList>
    </citation>
    <scope>NUCLEOTIDE SEQUENCE [LARGE SCALE GENOMIC DNA]</scope>
    <source>
        <strain evidence="3">Benny S71-1</strain>
    </source>
</reference>